<dbReference type="InterPro" id="IPR014284">
    <property type="entry name" value="RNA_pol_sigma-70_dom"/>
</dbReference>
<dbReference type="EMBL" id="CP159872">
    <property type="protein sequence ID" value="XCM77506.1"/>
    <property type="molecule type" value="Genomic_DNA"/>
</dbReference>
<dbReference type="KEGG" id="kcm:ABWK59_00320"/>
<dbReference type="SUPFAM" id="SSF88659">
    <property type="entry name" value="Sigma3 and sigma4 domains of RNA polymerase sigma factors"/>
    <property type="match status" value="1"/>
</dbReference>
<dbReference type="Gene3D" id="1.10.1740.10">
    <property type="match status" value="1"/>
</dbReference>
<evidence type="ECO:0000256" key="5">
    <source>
        <dbReference type="ARBA" id="ARBA00023163"/>
    </source>
</evidence>
<evidence type="ECO:0000259" key="6">
    <source>
        <dbReference type="Pfam" id="PF04542"/>
    </source>
</evidence>
<dbReference type="InterPro" id="IPR013249">
    <property type="entry name" value="RNA_pol_sigma70_r4_t2"/>
</dbReference>
<dbReference type="GO" id="GO:0003677">
    <property type="term" value="F:DNA binding"/>
    <property type="evidence" value="ECO:0007669"/>
    <property type="project" value="UniProtKB-KW"/>
</dbReference>
<dbReference type="NCBIfam" id="TIGR02937">
    <property type="entry name" value="sigma70-ECF"/>
    <property type="match status" value="1"/>
</dbReference>
<organism evidence="8">
    <name type="scientific">Kitasatospora camelliae</name>
    <dbReference type="NCBI Taxonomy" id="3156397"/>
    <lineage>
        <taxon>Bacteria</taxon>
        <taxon>Bacillati</taxon>
        <taxon>Actinomycetota</taxon>
        <taxon>Actinomycetes</taxon>
        <taxon>Kitasatosporales</taxon>
        <taxon>Streptomycetaceae</taxon>
        <taxon>Kitasatospora</taxon>
    </lineage>
</organism>
<name>A0AAU8JR32_9ACTN</name>
<protein>
    <submittedName>
        <fullName evidence="8">SigE family RNA polymerase sigma factor</fullName>
    </submittedName>
</protein>
<dbReference type="Pfam" id="PF04542">
    <property type="entry name" value="Sigma70_r2"/>
    <property type="match status" value="1"/>
</dbReference>
<keyword evidence="2" id="KW-0805">Transcription regulation</keyword>
<dbReference type="GO" id="GO:0016987">
    <property type="term" value="F:sigma factor activity"/>
    <property type="evidence" value="ECO:0007669"/>
    <property type="project" value="UniProtKB-KW"/>
</dbReference>
<keyword evidence="5" id="KW-0804">Transcription</keyword>
<evidence type="ECO:0000313" key="8">
    <source>
        <dbReference type="EMBL" id="XCM77506.1"/>
    </source>
</evidence>
<evidence type="ECO:0000256" key="3">
    <source>
        <dbReference type="ARBA" id="ARBA00023082"/>
    </source>
</evidence>
<feature type="domain" description="RNA polymerase sigma factor 70 region 4 type 2" evidence="7">
    <location>
        <begin position="103"/>
        <end position="153"/>
    </location>
</feature>
<keyword evidence="4" id="KW-0238">DNA-binding</keyword>
<dbReference type="Pfam" id="PF08281">
    <property type="entry name" value="Sigma70_r4_2"/>
    <property type="match status" value="1"/>
</dbReference>
<dbReference type="CDD" id="cd06171">
    <property type="entry name" value="Sigma70_r4"/>
    <property type="match status" value="1"/>
</dbReference>
<dbReference type="Gene3D" id="1.10.10.10">
    <property type="entry name" value="Winged helix-like DNA-binding domain superfamily/Winged helix DNA-binding domain"/>
    <property type="match status" value="1"/>
</dbReference>
<dbReference type="InterPro" id="IPR039425">
    <property type="entry name" value="RNA_pol_sigma-70-like"/>
</dbReference>
<dbReference type="InterPro" id="IPR007627">
    <property type="entry name" value="RNA_pol_sigma70_r2"/>
</dbReference>
<dbReference type="PANTHER" id="PTHR43133:SF50">
    <property type="entry name" value="ECF RNA POLYMERASE SIGMA FACTOR SIGM"/>
    <property type="match status" value="1"/>
</dbReference>
<proteinExistence type="inferred from homology"/>
<dbReference type="SUPFAM" id="SSF88946">
    <property type="entry name" value="Sigma2 domain of RNA polymerase sigma factors"/>
    <property type="match status" value="1"/>
</dbReference>
<dbReference type="InterPro" id="IPR014325">
    <property type="entry name" value="RNA_pol_sigma-E_actinobac"/>
</dbReference>
<comment type="similarity">
    <text evidence="1">Belongs to the sigma-70 factor family. ECF subfamily.</text>
</comment>
<dbReference type="AlphaFoldDB" id="A0AAU8JR32"/>
<sequence>MARDWAGFEEFVAVCGPRLLRSAWLLTGDRHLAEDLLQTALARCWPKWRRIADEHPEAYVRRAMVRVHASWWRRRWRLEVPHEFLPEEAGTDRYEEVELGHTVVQALRRLPRRQRAVVVLRYLEDRSVEETAALLDCSPGTVKSQSAKALSALRMHLPDHATIQGVRA</sequence>
<evidence type="ECO:0000259" key="7">
    <source>
        <dbReference type="Pfam" id="PF08281"/>
    </source>
</evidence>
<evidence type="ECO:0000256" key="2">
    <source>
        <dbReference type="ARBA" id="ARBA00023015"/>
    </source>
</evidence>
<dbReference type="InterPro" id="IPR013325">
    <property type="entry name" value="RNA_pol_sigma_r2"/>
</dbReference>
<evidence type="ECO:0000256" key="4">
    <source>
        <dbReference type="ARBA" id="ARBA00023125"/>
    </source>
</evidence>
<accession>A0AAU8JR32</accession>
<dbReference type="RefSeq" id="WP_354637124.1">
    <property type="nucleotide sequence ID" value="NZ_CP159872.1"/>
</dbReference>
<gene>
    <name evidence="8" type="ORF">ABWK59_00320</name>
</gene>
<dbReference type="NCBIfam" id="TIGR02983">
    <property type="entry name" value="SigE-fam_strep"/>
    <property type="match status" value="1"/>
</dbReference>
<dbReference type="PANTHER" id="PTHR43133">
    <property type="entry name" value="RNA POLYMERASE ECF-TYPE SIGMA FACTO"/>
    <property type="match status" value="1"/>
</dbReference>
<dbReference type="InterPro" id="IPR013324">
    <property type="entry name" value="RNA_pol_sigma_r3/r4-like"/>
</dbReference>
<feature type="domain" description="RNA polymerase sigma-70 region 2" evidence="6">
    <location>
        <begin position="15"/>
        <end position="77"/>
    </location>
</feature>
<dbReference type="InterPro" id="IPR036388">
    <property type="entry name" value="WH-like_DNA-bd_sf"/>
</dbReference>
<reference evidence="8" key="1">
    <citation type="submission" date="2024-06" db="EMBL/GenBank/DDBJ databases">
        <title>The genome sequences of Kitasatospora sp. strain HUAS MG31.</title>
        <authorList>
            <person name="Mo P."/>
        </authorList>
    </citation>
    <scope>NUCLEOTIDE SEQUENCE</scope>
    <source>
        <strain evidence="8">HUAS MG31</strain>
    </source>
</reference>
<evidence type="ECO:0000256" key="1">
    <source>
        <dbReference type="ARBA" id="ARBA00010641"/>
    </source>
</evidence>
<keyword evidence="3" id="KW-0731">Sigma factor</keyword>
<dbReference type="GO" id="GO:0006352">
    <property type="term" value="P:DNA-templated transcription initiation"/>
    <property type="evidence" value="ECO:0007669"/>
    <property type="project" value="InterPro"/>
</dbReference>